<keyword evidence="4" id="KW-1185">Reference proteome</keyword>
<dbReference type="Pfam" id="PF01425">
    <property type="entry name" value="Amidase"/>
    <property type="match status" value="1"/>
</dbReference>
<dbReference type="EMBL" id="CAJOBG010005103">
    <property type="protein sequence ID" value="CAF4139427.1"/>
    <property type="molecule type" value="Genomic_DNA"/>
</dbReference>
<name>A0A819XNJ7_9BILA</name>
<dbReference type="SUPFAM" id="SSF75304">
    <property type="entry name" value="Amidase signature (AS) enzymes"/>
    <property type="match status" value="1"/>
</dbReference>
<dbReference type="Gene3D" id="3.90.1300.10">
    <property type="entry name" value="Amidase signature (AS) domain"/>
    <property type="match status" value="1"/>
</dbReference>
<organism evidence="3 4">
    <name type="scientific">Rotaria magnacalcarata</name>
    <dbReference type="NCBI Taxonomy" id="392030"/>
    <lineage>
        <taxon>Eukaryota</taxon>
        <taxon>Metazoa</taxon>
        <taxon>Spiralia</taxon>
        <taxon>Gnathifera</taxon>
        <taxon>Rotifera</taxon>
        <taxon>Eurotatoria</taxon>
        <taxon>Bdelloidea</taxon>
        <taxon>Philodinida</taxon>
        <taxon>Philodinidae</taxon>
        <taxon>Rotaria</taxon>
    </lineage>
</organism>
<dbReference type="Proteomes" id="UP000663866">
    <property type="component" value="Unassembled WGS sequence"/>
</dbReference>
<comment type="caution">
    <text evidence="3">The sequence shown here is derived from an EMBL/GenBank/DDBJ whole genome shotgun (WGS) entry which is preliminary data.</text>
</comment>
<evidence type="ECO:0000313" key="4">
    <source>
        <dbReference type="Proteomes" id="UP000663866"/>
    </source>
</evidence>
<dbReference type="AlphaFoldDB" id="A0A819XNJ7"/>
<gene>
    <name evidence="3" type="ORF">OVN521_LOCUS22984</name>
</gene>
<feature type="domain" description="Amidase" evidence="2">
    <location>
        <begin position="248"/>
        <end position="699"/>
    </location>
</feature>
<evidence type="ECO:0000256" key="1">
    <source>
        <dbReference type="ARBA" id="ARBA00022801"/>
    </source>
</evidence>
<accession>A0A819XNJ7</accession>
<dbReference type="InterPro" id="IPR036928">
    <property type="entry name" value="AS_sf"/>
</dbReference>
<protein>
    <recommendedName>
        <fullName evidence="2">Amidase domain-containing protein</fullName>
    </recommendedName>
</protein>
<proteinExistence type="predicted"/>
<dbReference type="InterPro" id="IPR023631">
    <property type="entry name" value="Amidase_dom"/>
</dbReference>
<keyword evidence="1" id="KW-0378">Hydrolase</keyword>
<reference evidence="3" key="1">
    <citation type="submission" date="2021-02" db="EMBL/GenBank/DDBJ databases">
        <authorList>
            <person name="Nowell W R."/>
        </authorList>
    </citation>
    <scope>NUCLEOTIDE SEQUENCE</scope>
</reference>
<dbReference type="PANTHER" id="PTHR46072:SF4">
    <property type="entry name" value="AMIDASE C550.07-RELATED"/>
    <property type="match status" value="1"/>
</dbReference>
<sequence length="713" mass="80145">MKNYSFDESFPKESIQSYALNDYKSTVIRISRNKISTTSNISQLGSNSIPITNTNNGDISMRDLNKSVYYNNSVNILKPHGDEMLTADKEQLLKHKAHEIIEITRSKSIKPDMDSQSPVEENDQGNNMAACSIEYDNITLALRGFTADIRLKTAVLRRNTMQKRPFTVLSVVLMAASLIQQILEIRDASIPKNSLLGGSMPAASILDVSNIPRQCGLLSNDEINITENYTATQLVTLLALGQLTAEQTIRAYLKRSGIAHQLTNCVIEFLDEEAINRAIHLDEEFKRRGPIGPLHGLPISVKHMVTMRNRRNNAGWMKLIDRIGEDDALILKILYEAGAIFYVRTTEPQSLMQLECNSPIYGITVNPFNRNLTSGGSTGGEGALLGLKGSVMGIGSDIGGSIRSPAANNGLYGLKPTTFRLPRGGSKATQAGRESIIGVLGPLVRAREDIHLFMKTILDTEPWLRDPSLVPIPWRSIALHATDFTVAVMWDDNVVHPHPPIIRALHETVEYLKNFGIRIVDWEPIDHQKSWDLISALYYCNGAEEERNIMAEVNEQPLPLTEWILSQPQVMKRNWTEMNELITERENYRNRYARIWNEREMSLNCSIDCLLTPVGPSAAPQHGTAKWWGYTSIWNLLDYPAAVFPVTTVDLMKDKVAIDYKPRNVLDEENFKLYTSADSYSNAPIGLQVVCRRYNDEKLMKCLEIIERAMGRP</sequence>
<evidence type="ECO:0000259" key="2">
    <source>
        <dbReference type="Pfam" id="PF01425"/>
    </source>
</evidence>
<dbReference type="GO" id="GO:0016787">
    <property type="term" value="F:hydrolase activity"/>
    <property type="evidence" value="ECO:0007669"/>
    <property type="project" value="UniProtKB-KW"/>
</dbReference>
<dbReference type="PANTHER" id="PTHR46072">
    <property type="entry name" value="AMIDASE-RELATED-RELATED"/>
    <property type="match status" value="1"/>
</dbReference>
<evidence type="ECO:0000313" key="3">
    <source>
        <dbReference type="EMBL" id="CAF4139427.1"/>
    </source>
</evidence>